<sequence>MAMNQFSEIHKQNSLLKCRINCQKCRSTTQKKLGKTSENQADNCIVAWLNCRDWTEIQNARELRPICRRTGAN</sequence>
<proteinExistence type="predicted"/>
<accession>A0A1J6KCW3</accession>
<evidence type="ECO:0000313" key="2">
    <source>
        <dbReference type="Proteomes" id="UP000187609"/>
    </source>
</evidence>
<name>A0A1J6KCW3_NICAT</name>
<keyword evidence="2" id="KW-1185">Reference proteome</keyword>
<dbReference type="AlphaFoldDB" id="A0A1J6KCW3"/>
<dbReference type="Proteomes" id="UP000187609">
    <property type="component" value="Unassembled WGS sequence"/>
</dbReference>
<evidence type="ECO:0000313" key="1">
    <source>
        <dbReference type="EMBL" id="OIT26548.1"/>
    </source>
</evidence>
<gene>
    <name evidence="1" type="ORF">A4A49_28111</name>
</gene>
<comment type="caution">
    <text evidence="1">The sequence shown here is derived from an EMBL/GenBank/DDBJ whole genome shotgun (WGS) entry which is preliminary data.</text>
</comment>
<organism evidence="1 2">
    <name type="scientific">Nicotiana attenuata</name>
    <name type="common">Coyote tobacco</name>
    <dbReference type="NCBI Taxonomy" id="49451"/>
    <lineage>
        <taxon>Eukaryota</taxon>
        <taxon>Viridiplantae</taxon>
        <taxon>Streptophyta</taxon>
        <taxon>Embryophyta</taxon>
        <taxon>Tracheophyta</taxon>
        <taxon>Spermatophyta</taxon>
        <taxon>Magnoliopsida</taxon>
        <taxon>eudicotyledons</taxon>
        <taxon>Gunneridae</taxon>
        <taxon>Pentapetalae</taxon>
        <taxon>asterids</taxon>
        <taxon>lamiids</taxon>
        <taxon>Solanales</taxon>
        <taxon>Solanaceae</taxon>
        <taxon>Nicotianoideae</taxon>
        <taxon>Nicotianeae</taxon>
        <taxon>Nicotiana</taxon>
    </lineage>
</organism>
<dbReference type="EMBL" id="MJEQ01002774">
    <property type="protein sequence ID" value="OIT26548.1"/>
    <property type="molecule type" value="Genomic_DNA"/>
</dbReference>
<dbReference type="Gramene" id="OIT26548">
    <property type="protein sequence ID" value="OIT26548"/>
    <property type="gene ID" value="A4A49_28111"/>
</dbReference>
<protein>
    <submittedName>
        <fullName evidence="1">Uncharacterized protein</fullName>
    </submittedName>
</protein>
<reference evidence="1" key="1">
    <citation type="submission" date="2016-11" db="EMBL/GenBank/DDBJ databases">
        <title>The genome of Nicotiana attenuata.</title>
        <authorList>
            <person name="Xu S."/>
            <person name="Brockmoeller T."/>
            <person name="Gaquerel E."/>
            <person name="Navarro A."/>
            <person name="Kuhl H."/>
            <person name="Gase K."/>
            <person name="Ling Z."/>
            <person name="Zhou W."/>
            <person name="Kreitzer C."/>
            <person name="Stanke M."/>
            <person name="Tang H."/>
            <person name="Lyons E."/>
            <person name="Pandey P."/>
            <person name="Pandey S.P."/>
            <person name="Timmermann B."/>
            <person name="Baldwin I.T."/>
        </authorList>
    </citation>
    <scope>NUCLEOTIDE SEQUENCE [LARGE SCALE GENOMIC DNA]</scope>
    <source>
        <strain evidence="1">UT</strain>
    </source>
</reference>